<feature type="repeat" description="ANK" evidence="3">
    <location>
        <begin position="370"/>
        <end position="402"/>
    </location>
</feature>
<evidence type="ECO:0000313" key="7">
    <source>
        <dbReference type="EMBL" id="CDF39229.1"/>
    </source>
</evidence>
<dbReference type="RefSeq" id="XP_005719140.1">
    <property type="nucleotide sequence ID" value="XM_005719083.1"/>
</dbReference>
<evidence type="ECO:0000256" key="1">
    <source>
        <dbReference type="ARBA" id="ARBA00022737"/>
    </source>
</evidence>
<feature type="repeat" description="ANK" evidence="3">
    <location>
        <begin position="128"/>
        <end position="160"/>
    </location>
</feature>
<feature type="repeat" description="ANK" evidence="3">
    <location>
        <begin position="582"/>
        <end position="614"/>
    </location>
</feature>
<feature type="repeat" description="ANK" evidence="3">
    <location>
        <begin position="785"/>
        <end position="818"/>
    </location>
</feature>
<keyword evidence="4" id="KW-0863">Zinc-finger</keyword>
<dbReference type="InterPro" id="IPR036770">
    <property type="entry name" value="Ankyrin_rpt-contain_sf"/>
</dbReference>
<dbReference type="PROSITE" id="PS50089">
    <property type="entry name" value="ZF_RING_2"/>
    <property type="match status" value="1"/>
</dbReference>
<feature type="region of interest" description="Disordered" evidence="5">
    <location>
        <begin position="271"/>
        <end position="291"/>
    </location>
</feature>
<proteinExistence type="predicted"/>
<dbReference type="SUPFAM" id="SSF57850">
    <property type="entry name" value="RING/U-box"/>
    <property type="match status" value="1"/>
</dbReference>
<dbReference type="AlphaFoldDB" id="R7QMA0"/>
<dbReference type="Gene3D" id="3.30.40.10">
    <property type="entry name" value="Zinc/RING finger domain, C3HC4 (zinc finger)"/>
    <property type="match status" value="1"/>
</dbReference>
<feature type="repeat" description="ANK" evidence="3">
    <location>
        <begin position="653"/>
        <end position="685"/>
    </location>
</feature>
<feature type="repeat" description="ANK" evidence="3">
    <location>
        <begin position="852"/>
        <end position="884"/>
    </location>
</feature>
<dbReference type="GeneID" id="17326855"/>
<dbReference type="PROSITE" id="PS50297">
    <property type="entry name" value="ANK_REP_REGION"/>
    <property type="match status" value="13"/>
</dbReference>
<evidence type="ECO:0000256" key="3">
    <source>
        <dbReference type="PROSITE-ProRule" id="PRU00023"/>
    </source>
</evidence>
<dbReference type="PROSITE" id="PS50088">
    <property type="entry name" value="ANK_REPEAT"/>
    <property type="match status" value="13"/>
</dbReference>
<evidence type="ECO:0000256" key="2">
    <source>
        <dbReference type="ARBA" id="ARBA00023043"/>
    </source>
</evidence>
<keyword evidence="2 3" id="KW-0040">ANK repeat</keyword>
<accession>R7QMA0</accession>
<keyword evidence="1" id="KW-0677">Repeat</keyword>
<sequence length="999" mass="108443">MGGTTSKEAELLAALSKQDTRRLRACFSSSQYSPLHLLIPISQSFLDRVNEPSQTSDDHSAPPPYSEWLALSPSHVAAEQADTRILAEIISLVCGAPPAGAQLAETDRIPMEIIDPPDGNRWKVRDRIGLTPLSRAVRANNSQAVTLLLDAGANVDEVHSTAESDKHDPTLWSHARYCAGRGNPHILQILLERGADFVSWGKDGRRPVHHAVQAGHLECVKILIAQDNAKIDEENGLECEGPSSTEKRVRAISKYTVRECSITYPTEPVVEASSSASSTSAAEPSNDEDAVSADLPEHHRNILGALQLAIQDAVRGVSIGATQTTSNFRSNRDRGASLLHLACSHSRPDILSYLLSFPEFHNALEDMNDSGKTPIFMAVRHGSKHCLQLLIKAGANVASKDIENWTVLHEAVKAGDGSISTLQFLVDQCMLDSNAVDDDGWTALHVCARFSSPKAVDVLVKAGCDINAKTEDNETAVLLACAQPSSTEVLCRLLANGADLTIHLDTPLTPCLLVLGRRDFIQLTILLNHIKTLEHATRLQIFRLESQRTGDTLLHACVREGNFESIERLVDLGAPPNEKNQEGLAPIHIVCKNGNDEIARALLKGKTDLNLIRADGMTPLHIAADAGHPEVVRLLLEHDCDPNQTLSNSGRYHGFSSLMFAARLGNAAIVSLLLQAGADPNLQKGDGFTALHLAALNGNAQVCKSLLAGGSDYMLEDHTGYLPLQLATRHGQYEVVNGFIAANVAPDCCGKLGLTALHIASFMCDARIIWLLLRAGASTNMMNSENATPLHIAAGREQGRVSMQLLITNGAKLDLVDNEQETPLHKACYKGIYQNVRLLLRRGAAPSQVNKKNVTPLHLAAANGNEETVKALLRYGADVHAQDEDNRTPYAVASENNHRKVMILMFRAIAVALEDIAPRVIYHPDPSPSSSMRIFCVICQNSLLGGEETRRLPCSHLYHDHCILTWLGGEDLSRHESCPLCLRSVLPEVIPTRASSQPT</sequence>
<dbReference type="InterPro" id="IPR002110">
    <property type="entry name" value="Ankyrin_rpt"/>
</dbReference>
<dbReference type="SMART" id="SM00248">
    <property type="entry name" value="ANK"/>
    <property type="match status" value="19"/>
</dbReference>
<dbReference type="OrthoDB" id="2828at2759"/>
<dbReference type="SUPFAM" id="SSF48403">
    <property type="entry name" value="Ankyrin repeat"/>
    <property type="match status" value="3"/>
</dbReference>
<dbReference type="Proteomes" id="UP000012073">
    <property type="component" value="Unassembled WGS sequence"/>
</dbReference>
<dbReference type="Pfam" id="PF13639">
    <property type="entry name" value="zf-RING_2"/>
    <property type="match status" value="1"/>
</dbReference>
<evidence type="ECO:0000256" key="4">
    <source>
        <dbReference type="PROSITE-ProRule" id="PRU00175"/>
    </source>
</evidence>
<organism evidence="7 8">
    <name type="scientific">Chondrus crispus</name>
    <name type="common">Carrageen Irish moss</name>
    <name type="synonym">Polymorpha crispa</name>
    <dbReference type="NCBI Taxonomy" id="2769"/>
    <lineage>
        <taxon>Eukaryota</taxon>
        <taxon>Rhodophyta</taxon>
        <taxon>Florideophyceae</taxon>
        <taxon>Rhodymeniophycidae</taxon>
        <taxon>Gigartinales</taxon>
        <taxon>Gigartinaceae</taxon>
        <taxon>Chondrus</taxon>
    </lineage>
</organism>
<gene>
    <name evidence="7" type="ORF">CHC_T00006488001</name>
</gene>
<dbReference type="InterPro" id="IPR013083">
    <property type="entry name" value="Znf_RING/FYVE/PHD"/>
</dbReference>
<feature type="repeat" description="ANK" evidence="3">
    <location>
        <begin position="819"/>
        <end position="851"/>
    </location>
</feature>
<dbReference type="Gramene" id="CDF39229">
    <property type="protein sequence ID" value="CDF39229"/>
    <property type="gene ID" value="CHC_T00006488001"/>
</dbReference>
<keyword evidence="8" id="KW-1185">Reference proteome</keyword>
<feature type="repeat" description="ANK" evidence="3">
    <location>
        <begin position="615"/>
        <end position="647"/>
    </location>
</feature>
<dbReference type="EMBL" id="HG002012">
    <property type="protein sequence ID" value="CDF39229.1"/>
    <property type="molecule type" value="Genomic_DNA"/>
</dbReference>
<dbReference type="KEGG" id="ccp:CHC_T00006488001"/>
<dbReference type="PhylomeDB" id="R7QMA0"/>
<keyword evidence="4" id="KW-0862">Zinc</keyword>
<feature type="repeat" description="ANK" evidence="3">
    <location>
        <begin position="439"/>
        <end position="471"/>
    </location>
</feature>
<dbReference type="Gene3D" id="1.25.40.20">
    <property type="entry name" value="Ankyrin repeat-containing domain"/>
    <property type="match status" value="8"/>
</dbReference>
<reference evidence="8" key="1">
    <citation type="journal article" date="2013" name="Proc. Natl. Acad. Sci. U.S.A.">
        <title>Genome structure and metabolic features in the red seaweed Chondrus crispus shed light on evolution of the Archaeplastida.</title>
        <authorList>
            <person name="Collen J."/>
            <person name="Porcel B."/>
            <person name="Carre W."/>
            <person name="Ball S.G."/>
            <person name="Chaparro C."/>
            <person name="Tonon T."/>
            <person name="Barbeyron T."/>
            <person name="Michel G."/>
            <person name="Noel B."/>
            <person name="Valentin K."/>
            <person name="Elias M."/>
            <person name="Artiguenave F."/>
            <person name="Arun A."/>
            <person name="Aury J.M."/>
            <person name="Barbosa-Neto J.F."/>
            <person name="Bothwell J.H."/>
            <person name="Bouget F.Y."/>
            <person name="Brillet L."/>
            <person name="Cabello-Hurtado F."/>
            <person name="Capella-Gutierrez S."/>
            <person name="Charrier B."/>
            <person name="Cladiere L."/>
            <person name="Cock J.M."/>
            <person name="Coelho S.M."/>
            <person name="Colleoni C."/>
            <person name="Czjzek M."/>
            <person name="Da Silva C."/>
            <person name="Delage L."/>
            <person name="Denoeud F."/>
            <person name="Deschamps P."/>
            <person name="Dittami S.M."/>
            <person name="Gabaldon T."/>
            <person name="Gachon C.M."/>
            <person name="Groisillier A."/>
            <person name="Herve C."/>
            <person name="Jabbari K."/>
            <person name="Katinka M."/>
            <person name="Kloareg B."/>
            <person name="Kowalczyk N."/>
            <person name="Labadie K."/>
            <person name="Leblanc C."/>
            <person name="Lopez P.J."/>
            <person name="McLachlan D.H."/>
            <person name="Meslet-Cladiere L."/>
            <person name="Moustafa A."/>
            <person name="Nehr Z."/>
            <person name="Nyvall Collen P."/>
            <person name="Panaud O."/>
            <person name="Partensky F."/>
            <person name="Poulain J."/>
            <person name="Rensing S.A."/>
            <person name="Rousvoal S."/>
            <person name="Samson G."/>
            <person name="Symeonidi A."/>
            <person name="Weissenbach J."/>
            <person name="Zambounis A."/>
            <person name="Wincker P."/>
            <person name="Boyen C."/>
        </authorList>
    </citation>
    <scope>NUCLEOTIDE SEQUENCE [LARGE SCALE GENOMIC DNA]</scope>
    <source>
        <strain evidence="8">cv. Stackhouse</strain>
    </source>
</reference>
<keyword evidence="4" id="KW-0479">Metal-binding</keyword>
<evidence type="ECO:0000259" key="6">
    <source>
        <dbReference type="PROSITE" id="PS50089"/>
    </source>
</evidence>
<feature type="repeat" description="ANK" evidence="3">
    <location>
        <begin position="752"/>
        <end position="784"/>
    </location>
</feature>
<evidence type="ECO:0000256" key="5">
    <source>
        <dbReference type="SAM" id="MobiDB-lite"/>
    </source>
</evidence>
<feature type="repeat" description="ANK" evidence="3">
    <location>
        <begin position="549"/>
        <end position="581"/>
    </location>
</feature>
<evidence type="ECO:0000313" key="8">
    <source>
        <dbReference type="Proteomes" id="UP000012073"/>
    </source>
</evidence>
<name>R7QMA0_CHOCR</name>
<feature type="repeat" description="ANK" evidence="3">
    <location>
        <begin position="203"/>
        <end position="224"/>
    </location>
</feature>
<dbReference type="PRINTS" id="PR01415">
    <property type="entry name" value="ANKYRIN"/>
</dbReference>
<dbReference type="CDD" id="cd16448">
    <property type="entry name" value="RING-H2"/>
    <property type="match status" value="1"/>
</dbReference>
<dbReference type="GO" id="GO:0008270">
    <property type="term" value="F:zinc ion binding"/>
    <property type="evidence" value="ECO:0007669"/>
    <property type="project" value="UniProtKB-KW"/>
</dbReference>
<feature type="repeat" description="ANK" evidence="3">
    <location>
        <begin position="686"/>
        <end position="718"/>
    </location>
</feature>
<feature type="compositionally biased region" description="Low complexity" evidence="5">
    <location>
        <begin position="271"/>
        <end position="284"/>
    </location>
</feature>
<dbReference type="Pfam" id="PF12796">
    <property type="entry name" value="Ank_2"/>
    <property type="match status" value="6"/>
</dbReference>
<dbReference type="STRING" id="2769.R7QMA0"/>
<dbReference type="Pfam" id="PF00023">
    <property type="entry name" value="Ank"/>
    <property type="match status" value="2"/>
</dbReference>
<dbReference type="PANTHER" id="PTHR24126">
    <property type="entry name" value="ANKYRIN REPEAT, PH AND SEC7 DOMAIN CONTAINING PROTEIN SECG-RELATED"/>
    <property type="match status" value="1"/>
</dbReference>
<protein>
    <recommendedName>
        <fullName evidence="6">RING-type domain-containing protein</fullName>
    </recommendedName>
</protein>
<dbReference type="OMA" id="MITMGAD"/>
<dbReference type="InterPro" id="IPR001841">
    <property type="entry name" value="Znf_RING"/>
</dbReference>
<feature type="domain" description="RING-type" evidence="6">
    <location>
        <begin position="936"/>
        <end position="981"/>
    </location>
</feature>
<dbReference type="SMART" id="SM00184">
    <property type="entry name" value="RING"/>
    <property type="match status" value="1"/>
</dbReference>